<keyword evidence="2" id="KW-0328">Glycosyltransferase</keyword>
<dbReference type="InterPro" id="IPR029044">
    <property type="entry name" value="Nucleotide-diphossugar_trans"/>
</dbReference>
<dbReference type="InterPro" id="IPR001173">
    <property type="entry name" value="Glyco_trans_2-like"/>
</dbReference>
<reference evidence="2 3" key="1">
    <citation type="submission" date="2023-10" db="EMBL/GenBank/DDBJ databases">
        <title>Surface-active antibiotics is a multifunctional adaptation for post-fire microbes.</title>
        <authorList>
            <person name="Liu M.D."/>
            <person name="Du Y."/>
            <person name="Koupaei S.K."/>
            <person name="Kim N.R."/>
            <person name="Zhang W."/>
            <person name="Traxler M.F."/>
        </authorList>
    </citation>
    <scope>NUCLEOTIDE SEQUENCE [LARGE SCALE GENOMIC DNA]</scope>
    <source>
        <strain evidence="2 3">F3</strain>
    </source>
</reference>
<evidence type="ECO:0000313" key="3">
    <source>
        <dbReference type="Proteomes" id="UP001302652"/>
    </source>
</evidence>
<evidence type="ECO:0000259" key="1">
    <source>
        <dbReference type="Pfam" id="PF00535"/>
    </source>
</evidence>
<protein>
    <submittedName>
        <fullName evidence="2">Glycosyltransferase</fullName>
        <ecNumber evidence="2">2.4.-.-</ecNumber>
    </submittedName>
</protein>
<keyword evidence="2" id="KW-0808">Transferase</keyword>
<dbReference type="EMBL" id="CP136513">
    <property type="protein sequence ID" value="WOD20872.1"/>
    <property type="molecule type" value="Genomic_DNA"/>
</dbReference>
<dbReference type="PANTHER" id="PTHR43179:SF10">
    <property type="entry name" value="GLYCOSYL TRANSFERASE"/>
    <property type="match status" value="1"/>
</dbReference>
<sequence>MSSLPVASTDLLSVSVVLYKPDLPKLAITLRALCHACERLRGVRADKGISLILIDNGQVPDLSQFAGELIAAGIRQTLLSGHGNVGYGRGHNLALRHIASQYHLVLNPDIDLDPEALVRAVDFLDAHPEAGLLAPWIGDESGEQQYLCRRVPSVLDLLVRGFLPQRFRRVFASRIARYEMRDVIDGTNVVRNPPIVSGCFMFFRTNVLAQLGGFDPRYFLYFEDYDLSLRAHEVAEVVYVPLVRVVHFGGNASRKGFAHIRMFGASAVRFFNRFGWRWL</sequence>
<dbReference type="SUPFAM" id="SSF53448">
    <property type="entry name" value="Nucleotide-diphospho-sugar transferases"/>
    <property type="match status" value="1"/>
</dbReference>
<proteinExistence type="predicted"/>
<dbReference type="Pfam" id="PF00535">
    <property type="entry name" value="Glycos_transf_2"/>
    <property type="match status" value="1"/>
</dbReference>
<evidence type="ECO:0000313" key="2">
    <source>
        <dbReference type="EMBL" id="WOD20872.1"/>
    </source>
</evidence>
<gene>
    <name evidence="2" type="ORF">RW095_38955</name>
</gene>
<name>A0ABZ0EWK9_9BURK</name>
<keyword evidence="3" id="KW-1185">Reference proteome</keyword>
<dbReference type="Proteomes" id="UP001302652">
    <property type="component" value="Chromosome 1"/>
</dbReference>
<dbReference type="GO" id="GO:0016757">
    <property type="term" value="F:glycosyltransferase activity"/>
    <property type="evidence" value="ECO:0007669"/>
    <property type="project" value="UniProtKB-KW"/>
</dbReference>
<feature type="domain" description="Glycosyltransferase 2-like" evidence="1">
    <location>
        <begin position="29"/>
        <end position="147"/>
    </location>
</feature>
<dbReference type="EC" id="2.4.-.-" evidence="2"/>
<accession>A0ABZ0EWK9</accession>
<dbReference type="Gene3D" id="3.90.550.10">
    <property type="entry name" value="Spore Coat Polysaccharide Biosynthesis Protein SpsA, Chain A"/>
    <property type="match status" value="1"/>
</dbReference>
<dbReference type="PANTHER" id="PTHR43179">
    <property type="entry name" value="RHAMNOSYLTRANSFERASE WBBL"/>
    <property type="match status" value="1"/>
</dbReference>
<organism evidence="2 3">
    <name type="scientific">Paraburkholderia kirstenboschensis</name>
    <dbReference type="NCBI Taxonomy" id="1245436"/>
    <lineage>
        <taxon>Bacteria</taxon>
        <taxon>Pseudomonadati</taxon>
        <taxon>Pseudomonadota</taxon>
        <taxon>Betaproteobacteria</taxon>
        <taxon>Burkholderiales</taxon>
        <taxon>Burkholderiaceae</taxon>
        <taxon>Paraburkholderia</taxon>
    </lineage>
</organism>